<dbReference type="PANTHER" id="PTHR13068">
    <property type="entry name" value="CGI-12 PROTEIN-RELATED"/>
    <property type="match status" value="1"/>
</dbReference>
<keyword evidence="5" id="KW-1185">Reference proteome</keyword>
<dbReference type="InterPro" id="IPR038538">
    <property type="entry name" value="MTERF_sf"/>
</dbReference>
<evidence type="ECO:0000313" key="4">
    <source>
        <dbReference type="EMBL" id="KAF5200288.1"/>
    </source>
</evidence>
<dbReference type="SMART" id="SM00733">
    <property type="entry name" value="Mterf"/>
    <property type="match status" value="3"/>
</dbReference>
<accession>A0A7J6WU78</accession>
<keyword evidence="2" id="KW-0805">Transcription regulation</keyword>
<evidence type="ECO:0000256" key="3">
    <source>
        <dbReference type="ARBA" id="ARBA00022946"/>
    </source>
</evidence>
<dbReference type="OrthoDB" id="637682at2759"/>
<dbReference type="Gene3D" id="1.25.70.10">
    <property type="entry name" value="Transcription termination factor 3, mitochondrial"/>
    <property type="match status" value="2"/>
</dbReference>
<evidence type="ECO:0000256" key="1">
    <source>
        <dbReference type="ARBA" id="ARBA00007692"/>
    </source>
</evidence>
<dbReference type="EMBL" id="JABWDY010010892">
    <property type="protein sequence ID" value="KAF5200288.1"/>
    <property type="molecule type" value="Genomic_DNA"/>
</dbReference>
<proteinExistence type="inferred from homology"/>
<dbReference type="GO" id="GO:0003676">
    <property type="term" value="F:nucleic acid binding"/>
    <property type="evidence" value="ECO:0007669"/>
    <property type="project" value="InterPro"/>
</dbReference>
<comment type="similarity">
    <text evidence="1">Belongs to the mTERF family.</text>
</comment>
<dbReference type="PANTHER" id="PTHR13068:SF236">
    <property type="entry name" value="OS02G0749800 PROTEIN"/>
    <property type="match status" value="1"/>
</dbReference>
<gene>
    <name evidence="4" type="ORF">FRX31_010125</name>
</gene>
<dbReference type="Pfam" id="PF02536">
    <property type="entry name" value="mTERF"/>
    <property type="match status" value="1"/>
</dbReference>
<comment type="caution">
    <text evidence="4">The sequence shown here is derived from an EMBL/GenBank/DDBJ whole genome shotgun (WGS) entry which is preliminary data.</text>
</comment>
<evidence type="ECO:0000313" key="5">
    <source>
        <dbReference type="Proteomes" id="UP000554482"/>
    </source>
</evidence>
<organism evidence="4 5">
    <name type="scientific">Thalictrum thalictroides</name>
    <name type="common">Rue-anemone</name>
    <name type="synonym">Anemone thalictroides</name>
    <dbReference type="NCBI Taxonomy" id="46969"/>
    <lineage>
        <taxon>Eukaryota</taxon>
        <taxon>Viridiplantae</taxon>
        <taxon>Streptophyta</taxon>
        <taxon>Embryophyta</taxon>
        <taxon>Tracheophyta</taxon>
        <taxon>Spermatophyta</taxon>
        <taxon>Magnoliopsida</taxon>
        <taxon>Ranunculales</taxon>
        <taxon>Ranunculaceae</taxon>
        <taxon>Thalictroideae</taxon>
        <taxon>Thalictrum</taxon>
    </lineage>
</organism>
<keyword evidence="2" id="KW-0806">Transcription termination</keyword>
<protein>
    <submittedName>
        <fullName evidence="4">Transcription termination factor like</fullName>
    </submittedName>
</protein>
<keyword evidence="3" id="KW-0809">Transit peptide</keyword>
<dbReference type="GO" id="GO:0006353">
    <property type="term" value="P:DNA-templated transcription termination"/>
    <property type="evidence" value="ECO:0007669"/>
    <property type="project" value="UniProtKB-KW"/>
</dbReference>
<reference evidence="4 5" key="1">
    <citation type="submission" date="2020-06" db="EMBL/GenBank/DDBJ databases">
        <title>Transcriptomic and genomic resources for Thalictrum thalictroides and T. hernandezii: Facilitating candidate gene discovery in an emerging model plant lineage.</title>
        <authorList>
            <person name="Arias T."/>
            <person name="Riano-Pachon D.M."/>
            <person name="Di Stilio V.S."/>
        </authorList>
    </citation>
    <scope>NUCLEOTIDE SEQUENCE [LARGE SCALE GENOMIC DNA]</scope>
    <source>
        <strain evidence="5">cv. WT478/WT964</strain>
        <tissue evidence="4">Leaves</tissue>
    </source>
</reference>
<dbReference type="InterPro" id="IPR003690">
    <property type="entry name" value="MTERF"/>
</dbReference>
<dbReference type="AlphaFoldDB" id="A0A7J6WU78"/>
<name>A0A7J6WU78_THATH</name>
<dbReference type="Proteomes" id="UP000554482">
    <property type="component" value="Unassembled WGS sequence"/>
</dbReference>
<sequence length="386" mass="44079">MLRLFSKNLLHKSSSNNHVYLPQIQSLVQFCTNSTNYHLPTVSYLIEKCGLSLDSAISASKKISKIKSTDKPDLVLQLFKTYGFTETQLTKVFTICPKLILADPVKNLKPKFEYFESTLGFSKPDIATIICSNNTFLPGILTNQVIPTLNFLKSLLKTNGNVLMALKRYYWGLNQNSYQIVEPNIATLRLHGVPEFNISKLFMIEPRALTHTNVRFKEIVTAIEKMGFDPGARSFVLAISVMGSMAKSLWEKKVEVYKSFGLSEKDVISAFKLLPQHMRTSEKKIRTLMDFYLNELGLQPSDVSKNPNLMLVSLKMKIIPRCSVLLFLLSNGLVKKDLNLVQTLKTEKKTFEKKYVNKYKEYPEVLKAYKGELGYPRLETLRLMNF</sequence>
<keyword evidence="2" id="KW-0804">Transcription</keyword>
<dbReference type="FunFam" id="1.25.70.10:FF:000001">
    <property type="entry name" value="Mitochondrial transcription termination factor-like"/>
    <property type="match status" value="1"/>
</dbReference>
<evidence type="ECO:0000256" key="2">
    <source>
        <dbReference type="ARBA" id="ARBA00022472"/>
    </source>
</evidence>